<dbReference type="RefSeq" id="XP_015661740.1">
    <property type="nucleotide sequence ID" value="XM_015800138.1"/>
</dbReference>
<accession>A0A0N0VGC8</accession>
<dbReference type="Proteomes" id="UP000037923">
    <property type="component" value="Unassembled WGS sequence"/>
</dbReference>
<feature type="compositionally biased region" description="Low complexity" evidence="2">
    <location>
        <begin position="208"/>
        <end position="235"/>
    </location>
</feature>
<keyword evidence="1" id="KW-0175">Coiled coil</keyword>
<dbReference type="GeneID" id="26903255"/>
<proteinExistence type="predicted"/>
<evidence type="ECO:0000256" key="2">
    <source>
        <dbReference type="SAM" id="MobiDB-lite"/>
    </source>
</evidence>
<name>A0A0N0VGC8_LEPPY</name>
<feature type="region of interest" description="Disordered" evidence="2">
    <location>
        <begin position="205"/>
        <end position="241"/>
    </location>
</feature>
<reference evidence="3 4" key="1">
    <citation type="submission" date="2015-07" db="EMBL/GenBank/DDBJ databases">
        <title>High-quality genome of monoxenous trypanosomatid Leptomonas pyrrhocoris.</title>
        <authorList>
            <person name="Flegontov P."/>
            <person name="Butenko A."/>
            <person name="Firsov S."/>
            <person name="Vlcek C."/>
            <person name="Logacheva M.D."/>
            <person name="Field M."/>
            <person name="Filatov D."/>
            <person name="Flegontova O."/>
            <person name="Gerasimov E."/>
            <person name="Jackson A.P."/>
            <person name="Kelly S."/>
            <person name="Opperdoes F."/>
            <person name="O'Reilly A."/>
            <person name="Votypka J."/>
            <person name="Yurchenko V."/>
            <person name="Lukes J."/>
        </authorList>
    </citation>
    <scope>NUCLEOTIDE SEQUENCE [LARGE SCALE GENOMIC DNA]</scope>
    <source>
        <strain evidence="3">H10</strain>
    </source>
</reference>
<dbReference type="OMA" id="LWQERAQ"/>
<sequence>MAFHDASVSVLMDRMSDIDKQRRVLVMRQKELEAAVAFATAEKNDLAREAKAMDDEEAQLKGDLEALAAEEQQLAVQTMDVTDHLRRTEEEETVHSTAATAELAALAQEKATWQEKVAELETLRRTWENDPATSSCIAALRDEMALLTTLKTEMATLEQQKAAMESTIAEMRAEQQAQLASAGALQDRYAVGATAVELLALQPHRAEGPSSAEATSSSDDTAAAAAATGCEGKSATPARSVEEEMKKAEYEWAQVTARHTWAMSSLQREVDALRSRAAELEDLLRDVEATREEVSRRAAQLQQCLTSGLCARCSS</sequence>
<dbReference type="VEuPathDB" id="TriTrypDB:LpyrH10_04_5140"/>
<dbReference type="AlphaFoldDB" id="A0A0N0VGC8"/>
<evidence type="ECO:0000313" key="3">
    <source>
        <dbReference type="EMBL" id="KPA83301.1"/>
    </source>
</evidence>
<feature type="coiled-coil region" evidence="1">
    <location>
        <begin position="263"/>
        <end position="304"/>
    </location>
</feature>
<organism evidence="3 4">
    <name type="scientific">Leptomonas pyrrhocoris</name>
    <name type="common">Firebug parasite</name>
    <dbReference type="NCBI Taxonomy" id="157538"/>
    <lineage>
        <taxon>Eukaryota</taxon>
        <taxon>Discoba</taxon>
        <taxon>Euglenozoa</taxon>
        <taxon>Kinetoplastea</taxon>
        <taxon>Metakinetoplastina</taxon>
        <taxon>Trypanosomatida</taxon>
        <taxon>Trypanosomatidae</taxon>
        <taxon>Leishmaniinae</taxon>
        <taxon>Leptomonas</taxon>
    </lineage>
</organism>
<comment type="caution">
    <text evidence="3">The sequence shown here is derived from an EMBL/GenBank/DDBJ whole genome shotgun (WGS) entry which is preliminary data.</text>
</comment>
<evidence type="ECO:0000313" key="4">
    <source>
        <dbReference type="Proteomes" id="UP000037923"/>
    </source>
</evidence>
<dbReference type="EMBL" id="LGTL01000004">
    <property type="protein sequence ID" value="KPA83301.1"/>
    <property type="molecule type" value="Genomic_DNA"/>
</dbReference>
<feature type="coiled-coil region" evidence="1">
    <location>
        <begin position="103"/>
        <end position="177"/>
    </location>
</feature>
<evidence type="ECO:0000256" key="1">
    <source>
        <dbReference type="SAM" id="Coils"/>
    </source>
</evidence>
<keyword evidence="4" id="KW-1185">Reference proteome</keyword>
<dbReference type="OrthoDB" id="251102at2759"/>
<gene>
    <name evidence="3" type="ORF">ABB37_02964</name>
</gene>
<protein>
    <submittedName>
        <fullName evidence="3">Uncharacterized protein</fullName>
    </submittedName>
</protein>
<feature type="coiled-coil region" evidence="1">
    <location>
        <begin position="29"/>
        <end position="73"/>
    </location>
</feature>